<accession>Q4STD3</accession>
<reference evidence="1" key="2">
    <citation type="submission" date="2004-02" db="EMBL/GenBank/DDBJ databases">
        <authorList>
            <consortium name="Genoscope"/>
            <consortium name="Whitehead Institute Centre for Genome Research"/>
        </authorList>
    </citation>
    <scope>NUCLEOTIDE SEQUENCE</scope>
</reference>
<evidence type="ECO:0000313" key="1">
    <source>
        <dbReference type="EMBL" id="CAF96099.1"/>
    </source>
</evidence>
<reference evidence="1" key="1">
    <citation type="journal article" date="2004" name="Nature">
        <title>Genome duplication in the teleost fish Tetraodon nigroviridis reveals the early vertebrate proto-karyotype.</title>
        <authorList>
            <person name="Jaillon O."/>
            <person name="Aury J.-M."/>
            <person name="Brunet F."/>
            <person name="Petit J.-L."/>
            <person name="Stange-Thomann N."/>
            <person name="Mauceli E."/>
            <person name="Bouneau L."/>
            <person name="Fischer C."/>
            <person name="Ozouf-Costaz C."/>
            <person name="Bernot A."/>
            <person name="Nicaud S."/>
            <person name="Jaffe D."/>
            <person name="Fisher S."/>
            <person name="Lutfalla G."/>
            <person name="Dossat C."/>
            <person name="Segurens B."/>
            <person name="Dasilva C."/>
            <person name="Salanoubat M."/>
            <person name="Levy M."/>
            <person name="Boudet N."/>
            <person name="Castellano S."/>
            <person name="Anthouard V."/>
            <person name="Jubin C."/>
            <person name="Castelli V."/>
            <person name="Katinka M."/>
            <person name="Vacherie B."/>
            <person name="Biemont C."/>
            <person name="Skalli Z."/>
            <person name="Cattolico L."/>
            <person name="Poulain J."/>
            <person name="De Berardinis V."/>
            <person name="Cruaud C."/>
            <person name="Duprat S."/>
            <person name="Brottier P."/>
            <person name="Coutanceau J.-P."/>
            <person name="Gouzy J."/>
            <person name="Parra G."/>
            <person name="Lardier G."/>
            <person name="Chapple C."/>
            <person name="McKernan K.J."/>
            <person name="McEwan P."/>
            <person name="Bosak S."/>
            <person name="Kellis M."/>
            <person name="Volff J.-N."/>
            <person name="Guigo R."/>
            <person name="Zody M.C."/>
            <person name="Mesirov J."/>
            <person name="Lindblad-Toh K."/>
            <person name="Birren B."/>
            <person name="Nusbaum C."/>
            <person name="Kahn D."/>
            <person name="Robinson-Rechavi M."/>
            <person name="Laudet V."/>
            <person name="Schachter V."/>
            <person name="Quetier F."/>
            <person name="Saurin W."/>
            <person name="Scarpelli C."/>
            <person name="Wincker P."/>
            <person name="Lander E.S."/>
            <person name="Weissenbach J."/>
            <person name="Roest Crollius H."/>
        </authorList>
    </citation>
    <scope>NUCLEOTIDE SEQUENCE [LARGE SCALE GENOMIC DNA]</scope>
</reference>
<organism evidence="1">
    <name type="scientific">Tetraodon nigroviridis</name>
    <name type="common">Spotted green pufferfish</name>
    <name type="synonym">Chelonodon nigroviridis</name>
    <dbReference type="NCBI Taxonomy" id="99883"/>
    <lineage>
        <taxon>Eukaryota</taxon>
        <taxon>Metazoa</taxon>
        <taxon>Chordata</taxon>
        <taxon>Craniata</taxon>
        <taxon>Vertebrata</taxon>
        <taxon>Euteleostomi</taxon>
        <taxon>Actinopterygii</taxon>
        <taxon>Neopterygii</taxon>
        <taxon>Teleostei</taxon>
        <taxon>Neoteleostei</taxon>
        <taxon>Acanthomorphata</taxon>
        <taxon>Eupercaria</taxon>
        <taxon>Tetraodontiformes</taxon>
        <taxon>Tetradontoidea</taxon>
        <taxon>Tetraodontidae</taxon>
        <taxon>Tetraodon</taxon>
    </lineage>
</organism>
<dbReference type="AlphaFoldDB" id="Q4STD3"/>
<name>Q4STD3_TETNG</name>
<comment type="caution">
    <text evidence="1">The sequence shown here is derived from an EMBL/GenBank/DDBJ whole genome shotgun (WGS) entry which is preliminary data.</text>
</comment>
<dbReference type="KEGG" id="tng:GSTEN00013009G001"/>
<gene>
    <name evidence="1" type="ORF">GSTENG00013009001</name>
</gene>
<protein>
    <submittedName>
        <fullName evidence="1">(spotted green pufferfish) hypothetical protein</fullName>
    </submittedName>
</protein>
<dbReference type="EMBL" id="CAAE01014243">
    <property type="protein sequence ID" value="CAF96099.1"/>
    <property type="molecule type" value="Genomic_DNA"/>
</dbReference>
<sequence>MALQLKNGTATYYQSAEFCRNYTSPPVSYGDSSHYFARLPGKETHGITPLECQQSLCA</sequence>
<proteinExistence type="predicted"/>